<gene>
    <name evidence="2" type="ORF">OS125_11265</name>
</gene>
<evidence type="ECO:0000313" key="3">
    <source>
        <dbReference type="Proteomes" id="UP001081709"/>
    </source>
</evidence>
<name>A0ABT3WUE3_9CORY</name>
<comment type="caution">
    <text evidence="2">The sequence shown here is derived from an EMBL/GenBank/DDBJ whole genome shotgun (WGS) entry which is preliminary data.</text>
</comment>
<organism evidence="2 3">
    <name type="scientific">Corynebacterium pygosceleis</name>
    <dbReference type="NCBI Taxonomy" id="2800406"/>
    <lineage>
        <taxon>Bacteria</taxon>
        <taxon>Bacillati</taxon>
        <taxon>Actinomycetota</taxon>
        <taxon>Actinomycetes</taxon>
        <taxon>Mycobacteriales</taxon>
        <taxon>Corynebacteriaceae</taxon>
        <taxon>Corynebacterium</taxon>
    </lineage>
</organism>
<dbReference type="InterPro" id="IPR036505">
    <property type="entry name" value="Amidase/PGRP_sf"/>
</dbReference>
<protein>
    <submittedName>
        <fullName evidence="2">N-acetylmuramoyl-L-alanine amidase</fullName>
        <ecNumber evidence="2">3.5.1.28</ecNumber>
    </submittedName>
</protein>
<reference evidence="2" key="1">
    <citation type="submission" date="2022-11" db="EMBL/GenBank/DDBJ databases">
        <title>Corynebacterium sp. isolated from Penguins.</title>
        <authorList>
            <person name="Sedlar K."/>
            <person name="Svec P."/>
        </authorList>
    </citation>
    <scope>NUCLEOTIDE SEQUENCE</scope>
    <source>
        <strain evidence="2">P7003</strain>
    </source>
</reference>
<evidence type="ECO:0000313" key="2">
    <source>
        <dbReference type="EMBL" id="MCX7445811.1"/>
    </source>
</evidence>
<evidence type="ECO:0000259" key="1">
    <source>
        <dbReference type="SMART" id="SM00644"/>
    </source>
</evidence>
<sequence length="256" mass="28518">MTYFDTDWAARFGFGGPRPITGLIGVCIHTTENDAGTPAENVANYQIQSESGSYHVLVDSRGHRLRENTDGWQTWSTANKGNDVLVHLSFVARAAWSRAQWLEQDRMLRAGATVVAHWCKTYGWPVRQVGVRNLPGITTHNATREWGGTDHTDPGRNFPWDVFLGYITEAMNPPAPKPEKEAHMDPQLNARLDRIEFQLRLILDQLVGPEKDGNGNPLFTGWAPTDGKTLVDFVGALDDKIDALALATLKKKENAR</sequence>
<dbReference type="Gene3D" id="3.40.80.10">
    <property type="entry name" value="Peptidoglycan recognition protein-like"/>
    <property type="match status" value="1"/>
</dbReference>
<keyword evidence="3" id="KW-1185">Reference proteome</keyword>
<dbReference type="EMBL" id="JAPMKV010000010">
    <property type="protein sequence ID" value="MCX7445811.1"/>
    <property type="molecule type" value="Genomic_DNA"/>
</dbReference>
<accession>A0ABT3WUE3</accession>
<feature type="domain" description="N-acetylmuramoyl-L-alanine amidase" evidence="1">
    <location>
        <begin position="12"/>
        <end position="155"/>
    </location>
</feature>
<dbReference type="Pfam" id="PF01510">
    <property type="entry name" value="Amidase_2"/>
    <property type="match status" value="1"/>
</dbReference>
<dbReference type="GO" id="GO:0008745">
    <property type="term" value="F:N-acetylmuramoyl-L-alanine amidase activity"/>
    <property type="evidence" value="ECO:0007669"/>
    <property type="project" value="UniProtKB-EC"/>
</dbReference>
<dbReference type="SUPFAM" id="SSF55846">
    <property type="entry name" value="N-acetylmuramoyl-L-alanine amidase-like"/>
    <property type="match status" value="1"/>
</dbReference>
<dbReference type="Proteomes" id="UP001081709">
    <property type="component" value="Unassembled WGS sequence"/>
</dbReference>
<proteinExistence type="predicted"/>
<dbReference type="SMART" id="SM00644">
    <property type="entry name" value="Ami_2"/>
    <property type="match status" value="1"/>
</dbReference>
<dbReference type="RefSeq" id="WP_267186838.1">
    <property type="nucleotide sequence ID" value="NZ_JAPMKV010000010.1"/>
</dbReference>
<dbReference type="EC" id="3.5.1.28" evidence="2"/>
<dbReference type="InterPro" id="IPR002502">
    <property type="entry name" value="Amidase_domain"/>
</dbReference>
<keyword evidence="2" id="KW-0378">Hydrolase</keyword>